<keyword evidence="6" id="KW-0479">Metal-binding</keyword>
<keyword evidence="14" id="KW-1185">Reference proteome</keyword>
<dbReference type="InterPro" id="IPR050746">
    <property type="entry name" value="DAACS"/>
</dbReference>
<feature type="transmembrane region" description="Helical" evidence="12">
    <location>
        <begin position="225"/>
        <end position="247"/>
    </location>
</feature>
<protein>
    <recommendedName>
        <fullName evidence="15">Amino acid transporter</fullName>
    </recommendedName>
</protein>
<sequence length="828" mass="91844">SRELKQMGQSLTAGQDYPLLFGVQWWNDTEMQLAGTYIAGPNMMGLIIWSFVIGILLNRAGHKAKTTVEAIHCLNNAIKIIFQWILWYLPIGVLFLVVHQVLEINDWAGLIKLGKLSGLIILGLVIQAFCVLPGIYFIILRMNPYVIFRKVSKALTTAFIIASSAATLPITLQCCEEKVHVNGRLCRLMLPIATTVNMNGTAVYLVIAAVFVAQINNIVLDVGEIISISFGTAAIPVSGAMTTLLVLTSSGLPAEDAYILLVMEWLIDHFATTLNVLGDCFGVAVINHLCRDELTAYEEEYVCAIREAENDLLCIGFVLRFTKVHKSRILKEWIRMPGIILLGITGLNTKLSKKVALVTGAYITVSTLYASSYAMSLVHTLKPGVGTKVETDESDIFIPFSMHVVVMDLLRNMFPESFYQAFFEQYKTEILYVTKDQAVSPRPSNDTEIRLVGSYVPGANILGLIIWSFTIGILINGAGDQAKTTVNLIQYLNDAIRIIVHWFMWYLPIGVLFLITDSVLGVKDWRIALKILKFAGVVCMAHGCYAFCILPIVYVVIVRQNPYKVYKKVAKAIITAFIIASSTATLPIAFQCCEENAKVNKKLTRLILPITVSLNMNGTVIYEVIASVFITQISDIKLDISQTIGICLTSAIVTFGTAGIPAKGAVTTIMVLTSVGLPAKDAVILLIFEWLLDHLTTMVNMISNMLGLIAINTFWEKELELMEERERTDKVRSPSELQLDLTCLEPEGDVIPSNASASESILQKTKENHSVHLQLYNCLNNYMDFIRTFQNQQQTSHERFVPQQHKDSTQGSRKLNSPSSAFLGLSEN</sequence>
<evidence type="ECO:0000256" key="8">
    <source>
        <dbReference type="ARBA" id="ARBA00022989"/>
    </source>
</evidence>
<evidence type="ECO:0000256" key="9">
    <source>
        <dbReference type="ARBA" id="ARBA00023053"/>
    </source>
</evidence>
<feature type="transmembrane region" description="Helical" evidence="12">
    <location>
        <begin position="118"/>
        <end position="140"/>
    </location>
</feature>
<evidence type="ECO:0000256" key="3">
    <source>
        <dbReference type="ARBA" id="ARBA00022475"/>
    </source>
</evidence>
<dbReference type="STRING" id="33528.ENSGAFP00000023017"/>
<dbReference type="PANTHER" id="PTHR11958:SF109">
    <property type="entry name" value="EXCITATORY AMINO ACID TRANSPORTER 3"/>
    <property type="match status" value="1"/>
</dbReference>
<feature type="transmembrane region" description="Helical" evidence="12">
    <location>
        <begin position="569"/>
        <end position="590"/>
    </location>
</feature>
<proteinExistence type="predicted"/>
<evidence type="ECO:0000256" key="5">
    <source>
        <dbReference type="ARBA" id="ARBA00022692"/>
    </source>
</evidence>
<dbReference type="GO" id="GO:0033229">
    <property type="term" value="F:cysteine transmembrane transporter activity"/>
    <property type="evidence" value="ECO:0007669"/>
    <property type="project" value="TreeGrafter"/>
</dbReference>
<evidence type="ECO:0000256" key="10">
    <source>
        <dbReference type="ARBA" id="ARBA00023136"/>
    </source>
</evidence>
<evidence type="ECO:0000313" key="13">
    <source>
        <dbReference type="EMBL" id="PWA32969.1"/>
    </source>
</evidence>
<feature type="transmembrane region" description="Helical" evidence="12">
    <location>
        <begin position="669"/>
        <end position="692"/>
    </location>
</feature>
<dbReference type="Proteomes" id="UP000250572">
    <property type="component" value="Unassembled WGS sequence"/>
</dbReference>
<evidence type="ECO:0000256" key="12">
    <source>
        <dbReference type="SAM" id="Phobius"/>
    </source>
</evidence>
<feature type="transmembrane region" description="Helical" evidence="12">
    <location>
        <begin position="77"/>
        <end position="98"/>
    </location>
</feature>
<comment type="caution">
    <text evidence="13">The sequence shown here is derived from an EMBL/GenBank/DDBJ whole genome shotgun (WGS) entry which is preliminary data.</text>
</comment>
<dbReference type="GO" id="GO:0015501">
    <property type="term" value="F:glutamate:sodium symporter activity"/>
    <property type="evidence" value="ECO:0007669"/>
    <property type="project" value="TreeGrafter"/>
</dbReference>
<gene>
    <name evidence="13" type="ORF">CCH79_00016850</name>
</gene>
<evidence type="ECO:0008006" key="15">
    <source>
        <dbReference type="Google" id="ProtNLM"/>
    </source>
</evidence>
<feature type="transmembrane region" description="Helical" evidence="12">
    <location>
        <begin position="459"/>
        <end position="479"/>
    </location>
</feature>
<dbReference type="SUPFAM" id="SSF118215">
    <property type="entry name" value="Proton glutamate symport protein"/>
    <property type="match status" value="2"/>
</dbReference>
<dbReference type="GO" id="GO:0005886">
    <property type="term" value="C:plasma membrane"/>
    <property type="evidence" value="ECO:0007669"/>
    <property type="project" value="UniProtKB-SubCell"/>
</dbReference>
<dbReference type="EMBL" id="NHOQ01000099">
    <property type="protein sequence ID" value="PWA32969.1"/>
    <property type="molecule type" value="Genomic_DNA"/>
</dbReference>
<keyword evidence="8 12" id="KW-1133">Transmembrane helix</keyword>
<evidence type="ECO:0000256" key="1">
    <source>
        <dbReference type="ARBA" id="ARBA00004651"/>
    </source>
</evidence>
<evidence type="ECO:0000256" key="4">
    <source>
        <dbReference type="ARBA" id="ARBA00022553"/>
    </source>
</evidence>
<feature type="compositionally biased region" description="Polar residues" evidence="11">
    <location>
        <begin position="809"/>
        <end position="820"/>
    </location>
</feature>
<evidence type="ECO:0000313" key="14">
    <source>
        <dbReference type="Proteomes" id="UP000250572"/>
    </source>
</evidence>
<feature type="transmembrane region" description="Helical" evidence="12">
    <location>
        <begin position="534"/>
        <end position="557"/>
    </location>
</feature>
<accession>A0A315WAE1</accession>
<comment type="subcellular location">
    <subcellularLocation>
        <location evidence="1">Cell membrane</location>
        <topology evidence="1">Multi-pass membrane protein</topology>
    </subcellularLocation>
</comment>
<feature type="transmembrane region" description="Helical" evidence="12">
    <location>
        <begin position="34"/>
        <end position="57"/>
    </location>
</feature>
<dbReference type="InterPro" id="IPR036458">
    <property type="entry name" value="Na:dicarbo_symporter_sf"/>
</dbReference>
<keyword evidence="4" id="KW-0597">Phosphoprotein</keyword>
<dbReference type="Gene3D" id="1.10.3860.10">
    <property type="entry name" value="Sodium:dicarboxylate symporter"/>
    <property type="match status" value="2"/>
</dbReference>
<keyword evidence="9" id="KW-0915">Sodium</keyword>
<feature type="transmembrane region" description="Helical" evidence="12">
    <location>
        <begin position="642"/>
        <end position="662"/>
    </location>
</feature>
<keyword evidence="10 12" id="KW-0472">Membrane</keyword>
<dbReference type="InterPro" id="IPR001991">
    <property type="entry name" value="Na-dicarboxylate_symporter"/>
</dbReference>
<dbReference type="GO" id="GO:0005313">
    <property type="term" value="F:L-glutamate transmembrane transporter activity"/>
    <property type="evidence" value="ECO:0007669"/>
    <property type="project" value="TreeGrafter"/>
</dbReference>
<evidence type="ECO:0000256" key="6">
    <source>
        <dbReference type="ARBA" id="ARBA00022723"/>
    </source>
</evidence>
<name>A0A315WAE1_GAMAF</name>
<feature type="transmembrane region" description="Helical" evidence="12">
    <location>
        <begin position="499"/>
        <end position="522"/>
    </location>
</feature>
<evidence type="ECO:0000256" key="11">
    <source>
        <dbReference type="SAM" id="MobiDB-lite"/>
    </source>
</evidence>
<evidence type="ECO:0000256" key="2">
    <source>
        <dbReference type="ARBA" id="ARBA00022448"/>
    </source>
</evidence>
<dbReference type="PANTHER" id="PTHR11958">
    <property type="entry name" value="SODIUM/DICARBOXYLATE SYMPORTER-RELATED"/>
    <property type="match status" value="1"/>
</dbReference>
<keyword evidence="2" id="KW-0813">Transport</keyword>
<feature type="non-terminal residue" evidence="13">
    <location>
        <position position="1"/>
    </location>
</feature>
<dbReference type="AlphaFoldDB" id="A0A315WAE1"/>
<organism evidence="13 14">
    <name type="scientific">Gambusia affinis</name>
    <name type="common">Western mosquitofish</name>
    <name type="synonym">Heterandria affinis</name>
    <dbReference type="NCBI Taxonomy" id="33528"/>
    <lineage>
        <taxon>Eukaryota</taxon>
        <taxon>Metazoa</taxon>
        <taxon>Chordata</taxon>
        <taxon>Craniata</taxon>
        <taxon>Vertebrata</taxon>
        <taxon>Euteleostomi</taxon>
        <taxon>Actinopterygii</taxon>
        <taxon>Neopterygii</taxon>
        <taxon>Teleostei</taxon>
        <taxon>Neoteleostei</taxon>
        <taxon>Acanthomorphata</taxon>
        <taxon>Ovalentaria</taxon>
        <taxon>Atherinomorphae</taxon>
        <taxon>Cyprinodontiformes</taxon>
        <taxon>Poeciliidae</taxon>
        <taxon>Poeciliinae</taxon>
        <taxon>Gambusia</taxon>
    </lineage>
</organism>
<keyword evidence="3" id="KW-1003">Cell membrane</keyword>
<feature type="transmembrane region" description="Helical" evidence="12">
    <location>
        <begin position="188"/>
        <end position="213"/>
    </location>
</feature>
<feature type="compositionally biased region" description="Basic and acidic residues" evidence="11">
    <location>
        <begin position="796"/>
        <end position="808"/>
    </location>
</feature>
<dbReference type="GO" id="GO:0046872">
    <property type="term" value="F:metal ion binding"/>
    <property type="evidence" value="ECO:0007669"/>
    <property type="project" value="UniProtKB-KW"/>
</dbReference>
<dbReference type="PRINTS" id="PR00173">
    <property type="entry name" value="EDTRNSPORT"/>
</dbReference>
<keyword evidence="7" id="KW-0029">Amino-acid transport</keyword>
<keyword evidence="5 12" id="KW-0812">Transmembrane</keyword>
<feature type="transmembrane region" description="Helical" evidence="12">
    <location>
        <begin position="606"/>
        <end position="630"/>
    </location>
</feature>
<feature type="region of interest" description="Disordered" evidence="11">
    <location>
        <begin position="794"/>
        <end position="828"/>
    </location>
</feature>
<evidence type="ECO:0000256" key="7">
    <source>
        <dbReference type="ARBA" id="ARBA00022970"/>
    </source>
</evidence>
<dbReference type="Pfam" id="PF00375">
    <property type="entry name" value="SDF"/>
    <property type="match status" value="2"/>
</dbReference>
<feature type="transmembrane region" description="Helical" evidence="12">
    <location>
        <begin position="355"/>
        <end position="376"/>
    </location>
</feature>
<reference evidence="13 14" key="1">
    <citation type="journal article" date="2018" name="G3 (Bethesda)">
        <title>A High-Quality Reference Genome for the Invasive Mosquitofish Gambusia affinis Using a Chicago Library.</title>
        <authorList>
            <person name="Hoffberg S.L."/>
            <person name="Troendle N.J."/>
            <person name="Glenn T.C."/>
            <person name="Mahmud O."/>
            <person name="Louha S."/>
            <person name="Chalopin D."/>
            <person name="Bennetzen J.L."/>
            <person name="Mauricio R."/>
        </authorList>
    </citation>
    <scope>NUCLEOTIDE SEQUENCE [LARGE SCALE GENOMIC DNA]</scope>
    <source>
        <strain evidence="13">NE01/NJP1002.9</strain>
        <tissue evidence="13">Muscle</tissue>
    </source>
</reference>